<dbReference type="RefSeq" id="WP_231002926.1">
    <property type="nucleotide sequence ID" value="NZ_JAJNEC010000004.1"/>
</dbReference>
<evidence type="ECO:0000313" key="4">
    <source>
        <dbReference type="Proteomes" id="UP001199816"/>
    </source>
</evidence>
<dbReference type="Proteomes" id="UP001199816">
    <property type="component" value="Unassembled WGS sequence"/>
</dbReference>
<evidence type="ECO:0000313" key="3">
    <source>
        <dbReference type="EMBL" id="MCD2422022.1"/>
    </source>
</evidence>
<keyword evidence="1" id="KW-1133">Transmembrane helix</keyword>
<keyword evidence="4" id="KW-1185">Reference proteome</keyword>
<keyword evidence="2" id="KW-0732">Signal</keyword>
<protein>
    <submittedName>
        <fullName evidence="3">Uncharacterized protein</fullName>
    </submittedName>
</protein>
<evidence type="ECO:0000256" key="2">
    <source>
        <dbReference type="SAM" id="SignalP"/>
    </source>
</evidence>
<sequence>MKTTLILLLTLLLTGISKQAAGQCPSGSKVFTASITSIASGEVYCASSNVTGVTGLTINTGGILIIQPGIHVSGSGQLTVNGQLNILDKAAFEYSGSAVLGAFGSGVSSAINLEKSAALSFSGSLTVNDPTFGQTGSTSTAHITQKEGSVVEICASYAQNASAFPGVVYTGSNTDGRAYFITKGPATGNGFSRVSDQSQIDWIATGAVANINEGNATYCGPNATAATCASWPAGLSTTSCFNAVTITESIALPVRFGSIAAQFRSGQLTVDWITVNENGNDHFEVEASADGTHFIKIGDAVKSKAADGHSSEAFSYSFTWKPSATTGFLGISAISLVFLGLTGRRRRWMAVPLVFVAVLLTGLNACNRSELQVINNGETPLFVRIKQVNKDGSFEYSKIVTITRM</sequence>
<keyword evidence="1" id="KW-0812">Transmembrane</keyword>
<accession>A0ABS8PLP4</accession>
<reference evidence="3 4" key="1">
    <citation type="submission" date="2021-11" db="EMBL/GenBank/DDBJ databases">
        <title>Genomic of Niabella pedocola.</title>
        <authorList>
            <person name="Wu T."/>
        </authorList>
    </citation>
    <scope>NUCLEOTIDE SEQUENCE [LARGE SCALE GENOMIC DNA]</scope>
    <source>
        <strain evidence="3 4">JCM 31011</strain>
    </source>
</reference>
<name>A0ABS8PLP4_9BACT</name>
<keyword evidence="1" id="KW-0472">Membrane</keyword>
<proteinExistence type="predicted"/>
<feature type="signal peptide" evidence="2">
    <location>
        <begin position="1"/>
        <end position="20"/>
    </location>
</feature>
<comment type="caution">
    <text evidence="3">The sequence shown here is derived from an EMBL/GenBank/DDBJ whole genome shotgun (WGS) entry which is preliminary data.</text>
</comment>
<feature type="transmembrane region" description="Helical" evidence="1">
    <location>
        <begin position="324"/>
        <end position="341"/>
    </location>
</feature>
<gene>
    <name evidence="3" type="ORF">LQ567_04565</name>
</gene>
<evidence type="ECO:0000256" key="1">
    <source>
        <dbReference type="SAM" id="Phobius"/>
    </source>
</evidence>
<dbReference type="EMBL" id="JAJNEC010000004">
    <property type="protein sequence ID" value="MCD2422022.1"/>
    <property type="molecule type" value="Genomic_DNA"/>
</dbReference>
<organism evidence="3 4">
    <name type="scientific">Niabella pedocola</name>
    <dbReference type="NCBI Taxonomy" id="1752077"/>
    <lineage>
        <taxon>Bacteria</taxon>
        <taxon>Pseudomonadati</taxon>
        <taxon>Bacteroidota</taxon>
        <taxon>Chitinophagia</taxon>
        <taxon>Chitinophagales</taxon>
        <taxon>Chitinophagaceae</taxon>
        <taxon>Niabella</taxon>
    </lineage>
</organism>
<feature type="chain" id="PRO_5045325526" evidence="2">
    <location>
        <begin position="21"/>
        <end position="405"/>
    </location>
</feature>